<keyword evidence="6" id="KW-1185">Reference proteome</keyword>
<dbReference type="EC" id="1.14.14.1" evidence="5"/>
<dbReference type="GeneID" id="25730037"/>
<organism evidence="5 6">
    <name type="scientific">Monoraphidium neglectum</name>
    <dbReference type="NCBI Taxonomy" id="145388"/>
    <lineage>
        <taxon>Eukaryota</taxon>
        <taxon>Viridiplantae</taxon>
        <taxon>Chlorophyta</taxon>
        <taxon>core chlorophytes</taxon>
        <taxon>Chlorophyceae</taxon>
        <taxon>CS clade</taxon>
        <taxon>Sphaeropleales</taxon>
        <taxon>Selenastraceae</taxon>
        <taxon>Monoraphidium</taxon>
    </lineage>
</organism>
<dbReference type="KEGG" id="mng:MNEG_12653"/>
<keyword evidence="3 5" id="KW-0560">Oxidoreductase</keyword>
<proteinExistence type="inferred from homology"/>
<sequence>MHRVHDWAVEHQRGIGRGGATLAFTVPFLRTFYCITDPAVLEWVLKTRMTNFVKGEVVRTNMGPLLGSGIFAVDGEEWRWQRKLAARIFSVSRCAEA</sequence>
<evidence type="ECO:0000256" key="3">
    <source>
        <dbReference type="ARBA" id="ARBA00023002"/>
    </source>
</evidence>
<keyword evidence="4" id="KW-0408">Iron</keyword>
<evidence type="ECO:0000313" key="5">
    <source>
        <dbReference type="EMBL" id="KIY95308.1"/>
    </source>
</evidence>
<accession>A0A0D2KHL7</accession>
<dbReference type="OrthoDB" id="1470350at2759"/>
<dbReference type="Gene3D" id="1.10.630.10">
    <property type="entry name" value="Cytochrome P450"/>
    <property type="match status" value="1"/>
</dbReference>
<keyword evidence="2" id="KW-0479">Metal-binding</keyword>
<protein>
    <submittedName>
        <fullName evidence="5">Cytochrome P450 86A1</fullName>
        <ecNumber evidence="5">1.14.14.1</ecNumber>
    </submittedName>
</protein>
<dbReference type="SUPFAM" id="SSF48264">
    <property type="entry name" value="Cytochrome P450"/>
    <property type="match status" value="1"/>
</dbReference>
<dbReference type="PANTHER" id="PTHR24296">
    <property type="entry name" value="CYTOCHROME P450"/>
    <property type="match status" value="1"/>
</dbReference>
<reference evidence="5 6" key="1">
    <citation type="journal article" date="2013" name="BMC Genomics">
        <title>Reconstruction of the lipid metabolism for the microalga Monoraphidium neglectum from its genome sequence reveals characteristics suitable for biofuel production.</title>
        <authorList>
            <person name="Bogen C."/>
            <person name="Al-Dilaimi A."/>
            <person name="Albersmeier A."/>
            <person name="Wichmann J."/>
            <person name="Grundmann M."/>
            <person name="Rupp O."/>
            <person name="Lauersen K.J."/>
            <person name="Blifernez-Klassen O."/>
            <person name="Kalinowski J."/>
            <person name="Goesmann A."/>
            <person name="Mussgnug J.H."/>
            <person name="Kruse O."/>
        </authorList>
    </citation>
    <scope>NUCLEOTIDE SEQUENCE [LARGE SCALE GENOMIC DNA]</scope>
    <source>
        <strain evidence="5 6">SAG 48.87</strain>
    </source>
</reference>
<dbReference type="GO" id="GO:0020037">
    <property type="term" value="F:heme binding"/>
    <property type="evidence" value="ECO:0007669"/>
    <property type="project" value="InterPro"/>
</dbReference>
<gene>
    <name evidence="5" type="ORF">MNEG_12653</name>
</gene>
<dbReference type="RefSeq" id="XP_013894328.1">
    <property type="nucleotide sequence ID" value="XM_014038874.1"/>
</dbReference>
<evidence type="ECO:0000313" key="6">
    <source>
        <dbReference type="Proteomes" id="UP000054498"/>
    </source>
</evidence>
<dbReference type="GO" id="GO:0005506">
    <property type="term" value="F:iron ion binding"/>
    <property type="evidence" value="ECO:0007669"/>
    <property type="project" value="InterPro"/>
</dbReference>
<dbReference type="EMBL" id="KK103576">
    <property type="protein sequence ID" value="KIY95308.1"/>
    <property type="molecule type" value="Genomic_DNA"/>
</dbReference>
<evidence type="ECO:0000256" key="4">
    <source>
        <dbReference type="ARBA" id="ARBA00023004"/>
    </source>
</evidence>
<comment type="similarity">
    <text evidence="1">Belongs to the cytochrome P450 family.</text>
</comment>
<name>A0A0D2KHL7_9CHLO</name>
<dbReference type="GO" id="GO:0016712">
    <property type="term" value="F:oxidoreductase activity, acting on paired donors, with incorporation or reduction of molecular oxygen, reduced flavin or flavoprotein as one donor, and incorporation of one atom of oxygen"/>
    <property type="evidence" value="ECO:0007669"/>
    <property type="project" value="UniProtKB-EC"/>
</dbReference>
<evidence type="ECO:0000256" key="2">
    <source>
        <dbReference type="ARBA" id="ARBA00022723"/>
    </source>
</evidence>
<dbReference type="AlphaFoldDB" id="A0A0D2KHL7"/>
<dbReference type="InterPro" id="IPR036396">
    <property type="entry name" value="Cyt_P450_sf"/>
</dbReference>
<evidence type="ECO:0000256" key="1">
    <source>
        <dbReference type="ARBA" id="ARBA00010617"/>
    </source>
</evidence>
<dbReference type="Proteomes" id="UP000054498">
    <property type="component" value="Unassembled WGS sequence"/>
</dbReference>